<protein>
    <submittedName>
        <fullName evidence="2">Uncharacterized protein</fullName>
    </submittedName>
</protein>
<accession>A0A2P2K8L5</accession>
<proteinExistence type="predicted"/>
<organism evidence="2">
    <name type="scientific">Rhizophora mucronata</name>
    <name type="common">Asiatic mangrove</name>
    <dbReference type="NCBI Taxonomy" id="61149"/>
    <lineage>
        <taxon>Eukaryota</taxon>
        <taxon>Viridiplantae</taxon>
        <taxon>Streptophyta</taxon>
        <taxon>Embryophyta</taxon>
        <taxon>Tracheophyta</taxon>
        <taxon>Spermatophyta</taxon>
        <taxon>Magnoliopsida</taxon>
        <taxon>eudicotyledons</taxon>
        <taxon>Gunneridae</taxon>
        <taxon>Pentapetalae</taxon>
        <taxon>rosids</taxon>
        <taxon>fabids</taxon>
        <taxon>Malpighiales</taxon>
        <taxon>Rhizophoraceae</taxon>
        <taxon>Rhizophora</taxon>
    </lineage>
</organism>
<feature type="region of interest" description="Disordered" evidence="1">
    <location>
        <begin position="85"/>
        <end position="108"/>
    </location>
</feature>
<name>A0A2P2K8L5_RHIMU</name>
<dbReference type="EMBL" id="GGEC01021574">
    <property type="protein sequence ID" value="MBX02058.1"/>
    <property type="molecule type" value="Transcribed_RNA"/>
</dbReference>
<dbReference type="AlphaFoldDB" id="A0A2P2K8L5"/>
<evidence type="ECO:0000313" key="2">
    <source>
        <dbReference type="EMBL" id="MBX02058.1"/>
    </source>
</evidence>
<reference evidence="2" key="1">
    <citation type="submission" date="2018-02" db="EMBL/GenBank/DDBJ databases">
        <title>Rhizophora mucronata_Transcriptome.</title>
        <authorList>
            <person name="Meera S.P."/>
            <person name="Sreeshan A."/>
            <person name="Augustine A."/>
        </authorList>
    </citation>
    <scope>NUCLEOTIDE SEQUENCE</scope>
    <source>
        <tissue evidence="2">Leaf</tissue>
    </source>
</reference>
<evidence type="ECO:0000256" key="1">
    <source>
        <dbReference type="SAM" id="MobiDB-lite"/>
    </source>
</evidence>
<sequence length="108" mass="12076">MFGDWQLMSKVKMGQFVDGLDESKFIFASHCYVSDPWKCVVATFLNNLEVSNLQKPNGQVAQLSSKCNQGVPFIQWGPIIQIQSHKPNKNPGEPWGGAVQLRLSPSRN</sequence>